<dbReference type="InterPro" id="IPR026893">
    <property type="entry name" value="Tyr/Ser_Pase_IphP-type"/>
</dbReference>
<dbReference type="Proteomes" id="UP000284375">
    <property type="component" value="Unassembled WGS sequence"/>
</dbReference>
<evidence type="ECO:0000313" key="2">
    <source>
        <dbReference type="EMBL" id="ROV98639.1"/>
    </source>
</evidence>
<reference evidence="2 3" key="1">
    <citation type="submission" date="2015-09" db="EMBL/GenBank/DDBJ databases">
        <title>Host preference determinants of Valsa canker pathogens revealed by comparative genomics.</title>
        <authorList>
            <person name="Yin Z."/>
            <person name="Huang L."/>
        </authorList>
    </citation>
    <scope>NUCLEOTIDE SEQUENCE [LARGE SCALE GENOMIC DNA]</scope>
    <source>
        <strain evidence="2 3">YSFL</strain>
    </source>
</reference>
<dbReference type="STRING" id="252740.A0A423W5P7"/>
<feature type="region of interest" description="Disordered" evidence="1">
    <location>
        <begin position="45"/>
        <end position="67"/>
    </location>
</feature>
<name>A0A423W5P7_CYTCH</name>
<dbReference type="SUPFAM" id="SSF52799">
    <property type="entry name" value="(Phosphotyrosine protein) phosphatases II"/>
    <property type="match status" value="1"/>
</dbReference>
<dbReference type="OrthoDB" id="449382at2759"/>
<evidence type="ECO:0000256" key="1">
    <source>
        <dbReference type="SAM" id="MobiDB-lite"/>
    </source>
</evidence>
<comment type="caution">
    <text evidence="2">The sequence shown here is derived from an EMBL/GenBank/DDBJ whole genome shotgun (WGS) entry which is preliminary data.</text>
</comment>
<sequence length="302" mass="32257">MAAELRPLAETDVRVPIPPAELLAALCTPPFVPVPGTFNTRDLGLLTRGGGSSGGGEGGGRGARGSGIRPGFLFRTGGLDALHGSADGQAAIRDRLGVRRVFDLRSRLEHARAPDPAVEGVENVWLGDEGAGPKEESPMTDLAPFVDGHGEAGYVAMYMEVLDRYGGSFREVLRSVRDRPGEAVLFHCTGMLETLAGYDEETVQADYLLSRIGIEVAREQLLGFAKKYSQGVASNGSSEAGFDVPGFHNLVSLRVTCWNAFVEAVGREYGGFEGYVTKVLGFSDEDLVKIKKNLVEEPSLAE</sequence>
<keyword evidence="3" id="KW-1185">Reference proteome</keyword>
<dbReference type="Gene3D" id="3.90.190.10">
    <property type="entry name" value="Protein tyrosine phosphatase superfamily"/>
    <property type="match status" value="1"/>
</dbReference>
<evidence type="ECO:0008006" key="4">
    <source>
        <dbReference type="Google" id="ProtNLM"/>
    </source>
</evidence>
<evidence type="ECO:0000313" key="3">
    <source>
        <dbReference type="Proteomes" id="UP000284375"/>
    </source>
</evidence>
<dbReference type="InterPro" id="IPR029021">
    <property type="entry name" value="Prot-tyrosine_phosphatase-like"/>
</dbReference>
<dbReference type="AlphaFoldDB" id="A0A423W5P7"/>
<dbReference type="GO" id="GO:0004721">
    <property type="term" value="F:phosphoprotein phosphatase activity"/>
    <property type="evidence" value="ECO:0007669"/>
    <property type="project" value="InterPro"/>
</dbReference>
<accession>A0A423W5P7</accession>
<dbReference type="Pfam" id="PF13350">
    <property type="entry name" value="Y_phosphatase3"/>
    <property type="match status" value="1"/>
</dbReference>
<organism evidence="2 3">
    <name type="scientific">Cytospora chrysosperma</name>
    <name type="common">Cytospora canker fungus</name>
    <name type="synonym">Sphaeria chrysosperma</name>
    <dbReference type="NCBI Taxonomy" id="252740"/>
    <lineage>
        <taxon>Eukaryota</taxon>
        <taxon>Fungi</taxon>
        <taxon>Dikarya</taxon>
        <taxon>Ascomycota</taxon>
        <taxon>Pezizomycotina</taxon>
        <taxon>Sordariomycetes</taxon>
        <taxon>Sordariomycetidae</taxon>
        <taxon>Diaporthales</taxon>
        <taxon>Cytosporaceae</taxon>
        <taxon>Cytospora</taxon>
    </lineage>
</organism>
<dbReference type="EMBL" id="LJZO01000013">
    <property type="protein sequence ID" value="ROV98639.1"/>
    <property type="molecule type" value="Genomic_DNA"/>
</dbReference>
<gene>
    <name evidence="2" type="ORF">VSDG_04346</name>
</gene>
<protein>
    <recommendedName>
        <fullName evidence="4">Tyrosine specific protein phosphatases domain-containing protein</fullName>
    </recommendedName>
</protein>
<proteinExistence type="predicted"/>
<feature type="compositionally biased region" description="Gly residues" evidence="1">
    <location>
        <begin position="47"/>
        <end position="65"/>
    </location>
</feature>